<reference evidence="1" key="1">
    <citation type="journal article" date="2023" name="IScience">
        <title>Live-bearing cockroach genome reveals convergent evolutionary mechanisms linked to viviparity in insects and beyond.</title>
        <authorList>
            <person name="Fouks B."/>
            <person name="Harrison M.C."/>
            <person name="Mikhailova A.A."/>
            <person name="Marchal E."/>
            <person name="English S."/>
            <person name="Carruthers M."/>
            <person name="Jennings E.C."/>
            <person name="Chiamaka E.L."/>
            <person name="Frigard R.A."/>
            <person name="Pippel M."/>
            <person name="Attardo G.M."/>
            <person name="Benoit J.B."/>
            <person name="Bornberg-Bauer E."/>
            <person name="Tobe S.S."/>
        </authorList>
    </citation>
    <scope>NUCLEOTIDE SEQUENCE</scope>
    <source>
        <strain evidence="1">Stay&amp;Tobe</strain>
    </source>
</reference>
<keyword evidence="2" id="KW-1185">Reference proteome</keyword>
<feature type="non-terminal residue" evidence="1">
    <location>
        <position position="1"/>
    </location>
</feature>
<evidence type="ECO:0000313" key="1">
    <source>
        <dbReference type="EMBL" id="KAJ9578415.1"/>
    </source>
</evidence>
<reference evidence="1" key="2">
    <citation type="submission" date="2023-05" db="EMBL/GenBank/DDBJ databases">
        <authorList>
            <person name="Fouks B."/>
        </authorList>
    </citation>
    <scope>NUCLEOTIDE SEQUENCE</scope>
    <source>
        <strain evidence="1">Stay&amp;Tobe</strain>
        <tissue evidence="1">Testes</tissue>
    </source>
</reference>
<dbReference type="Proteomes" id="UP001233999">
    <property type="component" value="Unassembled WGS sequence"/>
</dbReference>
<gene>
    <name evidence="1" type="ORF">L9F63_005335</name>
</gene>
<name>A0AAD7ZDM4_DIPPU</name>
<comment type="caution">
    <text evidence="1">The sequence shown here is derived from an EMBL/GenBank/DDBJ whole genome shotgun (WGS) entry which is preliminary data.</text>
</comment>
<evidence type="ECO:0000313" key="2">
    <source>
        <dbReference type="Proteomes" id="UP001233999"/>
    </source>
</evidence>
<accession>A0AAD7ZDM4</accession>
<proteinExistence type="predicted"/>
<dbReference type="EMBL" id="JASPKZ010008879">
    <property type="protein sequence ID" value="KAJ9578415.1"/>
    <property type="molecule type" value="Genomic_DNA"/>
</dbReference>
<protein>
    <submittedName>
        <fullName evidence="1">Uncharacterized protein</fullName>
    </submittedName>
</protein>
<dbReference type="AlphaFoldDB" id="A0AAD7ZDM4"/>
<organism evidence="1 2">
    <name type="scientific">Diploptera punctata</name>
    <name type="common">Pacific beetle cockroach</name>
    <dbReference type="NCBI Taxonomy" id="6984"/>
    <lineage>
        <taxon>Eukaryota</taxon>
        <taxon>Metazoa</taxon>
        <taxon>Ecdysozoa</taxon>
        <taxon>Arthropoda</taxon>
        <taxon>Hexapoda</taxon>
        <taxon>Insecta</taxon>
        <taxon>Pterygota</taxon>
        <taxon>Neoptera</taxon>
        <taxon>Polyneoptera</taxon>
        <taxon>Dictyoptera</taxon>
        <taxon>Blattodea</taxon>
        <taxon>Blaberoidea</taxon>
        <taxon>Blaberidae</taxon>
        <taxon>Diplopterinae</taxon>
        <taxon>Diploptera</taxon>
    </lineage>
</organism>
<sequence length="64" mass="6829">EGLKLSVATYHRRLIEGACWEARSSTGVSLIGEYCITGRSSAMLGRRVGEMLAGLIVEGWEGGS</sequence>